<evidence type="ECO:0000313" key="1">
    <source>
        <dbReference type="EMBL" id="MBA0701024.1"/>
    </source>
</evidence>
<dbReference type="EMBL" id="JABFAA010163295">
    <property type="protein sequence ID" value="MBA0701024.1"/>
    <property type="molecule type" value="Genomic_DNA"/>
</dbReference>
<accession>A0A7J8YPR9</accession>
<protein>
    <submittedName>
        <fullName evidence="1">Uncharacterized protein</fullName>
    </submittedName>
</protein>
<keyword evidence="2" id="KW-1185">Reference proteome</keyword>
<evidence type="ECO:0000313" key="2">
    <source>
        <dbReference type="Proteomes" id="UP000593577"/>
    </source>
</evidence>
<reference evidence="1 2" key="1">
    <citation type="journal article" date="2019" name="Genome Biol. Evol.">
        <title>Insights into the evolution of the New World diploid cottons (Gossypium, subgenus Houzingenia) based on genome sequencing.</title>
        <authorList>
            <person name="Grover C.E."/>
            <person name="Arick M.A. 2nd"/>
            <person name="Thrash A."/>
            <person name="Conover J.L."/>
            <person name="Sanders W.S."/>
            <person name="Peterson D.G."/>
            <person name="Frelichowski J.E."/>
            <person name="Scheffler J.A."/>
            <person name="Scheffler B.E."/>
            <person name="Wendel J.F."/>
        </authorList>
    </citation>
    <scope>NUCLEOTIDE SEQUENCE [LARGE SCALE GENOMIC DNA]</scope>
    <source>
        <strain evidence="1">185</strain>
        <tissue evidence="1">Leaf</tissue>
    </source>
</reference>
<comment type="caution">
    <text evidence="1">The sequence shown here is derived from an EMBL/GenBank/DDBJ whole genome shotgun (WGS) entry which is preliminary data.</text>
</comment>
<gene>
    <name evidence="1" type="ORF">Goari_022449</name>
</gene>
<dbReference type="AlphaFoldDB" id="A0A7J8YPR9"/>
<dbReference type="Proteomes" id="UP000593577">
    <property type="component" value="Unassembled WGS sequence"/>
</dbReference>
<organism evidence="1 2">
    <name type="scientific">Gossypium aridum</name>
    <name type="common">American cotton</name>
    <name type="synonym">Erioxylum aridum</name>
    <dbReference type="NCBI Taxonomy" id="34290"/>
    <lineage>
        <taxon>Eukaryota</taxon>
        <taxon>Viridiplantae</taxon>
        <taxon>Streptophyta</taxon>
        <taxon>Embryophyta</taxon>
        <taxon>Tracheophyta</taxon>
        <taxon>Spermatophyta</taxon>
        <taxon>Magnoliopsida</taxon>
        <taxon>eudicotyledons</taxon>
        <taxon>Gunneridae</taxon>
        <taxon>Pentapetalae</taxon>
        <taxon>rosids</taxon>
        <taxon>malvids</taxon>
        <taxon>Malvales</taxon>
        <taxon>Malvaceae</taxon>
        <taxon>Malvoideae</taxon>
        <taxon>Gossypium</taxon>
    </lineage>
</organism>
<name>A0A7J8YPR9_GOSAI</name>
<sequence>MQQPEKIAVENFHPISVFLNSIAEIENRLWRSPTLTIRIGHFHSF</sequence>
<proteinExistence type="predicted"/>